<dbReference type="InterPro" id="IPR045851">
    <property type="entry name" value="AMP-bd_C_sf"/>
</dbReference>
<dbReference type="SUPFAM" id="SSF56801">
    <property type="entry name" value="Acetyl-CoA synthetase-like"/>
    <property type="match status" value="1"/>
</dbReference>
<dbReference type="GO" id="GO:0031956">
    <property type="term" value="F:medium-chain fatty acid-CoA ligase activity"/>
    <property type="evidence" value="ECO:0007669"/>
    <property type="project" value="TreeGrafter"/>
</dbReference>
<evidence type="ECO:0000313" key="5">
    <source>
        <dbReference type="EMBL" id="MTF37601.1"/>
    </source>
</evidence>
<dbReference type="Proteomes" id="UP000437131">
    <property type="component" value="Unassembled WGS sequence"/>
</dbReference>
<dbReference type="Pfam" id="PF00501">
    <property type="entry name" value="AMP-binding"/>
    <property type="match status" value="1"/>
</dbReference>
<name>A0A844GR97_9CHRO</name>
<dbReference type="InterPro" id="IPR042099">
    <property type="entry name" value="ANL_N_sf"/>
</dbReference>
<comment type="similarity">
    <text evidence="1">Belongs to the ATP-dependent AMP-binding enzyme family.</text>
</comment>
<dbReference type="Gene3D" id="3.40.50.12780">
    <property type="entry name" value="N-terminal domain of ligase-like"/>
    <property type="match status" value="1"/>
</dbReference>
<dbReference type="AlphaFoldDB" id="A0A844GR97"/>
<comment type="caution">
    <text evidence="5">The sequence shown here is derived from an EMBL/GenBank/DDBJ whole genome shotgun (WGS) entry which is preliminary data.</text>
</comment>
<evidence type="ECO:0000256" key="1">
    <source>
        <dbReference type="ARBA" id="ARBA00006432"/>
    </source>
</evidence>
<feature type="domain" description="AMP-dependent synthetase/ligase" evidence="3">
    <location>
        <begin position="96"/>
        <end position="281"/>
    </location>
</feature>
<evidence type="ECO:0000256" key="2">
    <source>
        <dbReference type="ARBA" id="ARBA00022598"/>
    </source>
</evidence>
<gene>
    <name evidence="5" type="ORF">GGC33_01465</name>
</gene>
<dbReference type="InterPro" id="IPR025110">
    <property type="entry name" value="AMP-bd_C"/>
</dbReference>
<keyword evidence="2" id="KW-0436">Ligase</keyword>
<dbReference type="EMBL" id="WMIA01000001">
    <property type="protein sequence ID" value="MTF37601.1"/>
    <property type="molecule type" value="Genomic_DNA"/>
</dbReference>
<protein>
    <submittedName>
        <fullName evidence="5">AMP-binding protein</fullName>
    </submittedName>
</protein>
<accession>A0A844GR97</accession>
<evidence type="ECO:0000259" key="3">
    <source>
        <dbReference type="Pfam" id="PF00501"/>
    </source>
</evidence>
<feature type="domain" description="AMP-binding enzyme C-terminal" evidence="4">
    <location>
        <begin position="349"/>
        <end position="423"/>
    </location>
</feature>
<dbReference type="GO" id="GO:0006631">
    <property type="term" value="P:fatty acid metabolic process"/>
    <property type="evidence" value="ECO:0007669"/>
    <property type="project" value="TreeGrafter"/>
</dbReference>
<evidence type="ECO:0000259" key="4">
    <source>
        <dbReference type="Pfam" id="PF13193"/>
    </source>
</evidence>
<proteinExistence type="inferred from homology"/>
<dbReference type="RefSeq" id="WP_155082490.1">
    <property type="nucleotide sequence ID" value="NZ_WMIA01000001.1"/>
</dbReference>
<reference evidence="5 6" key="1">
    <citation type="submission" date="2019-11" db="EMBL/GenBank/DDBJ databases">
        <title>Isolation of a new High Light Tolerant Cyanobacteria.</title>
        <authorList>
            <person name="Dobson Z."/>
            <person name="Vaughn N."/>
            <person name="Vaughn M."/>
            <person name="Fromme P."/>
            <person name="Mazor Y."/>
        </authorList>
    </citation>
    <scope>NUCLEOTIDE SEQUENCE [LARGE SCALE GENOMIC DNA]</scope>
    <source>
        <strain evidence="5 6">0216</strain>
    </source>
</reference>
<organism evidence="5 6">
    <name type="scientific">Cyanobacterium aponinum 0216</name>
    <dbReference type="NCBI Taxonomy" id="2676140"/>
    <lineage>
        <taxon>Bacteria</taxon>
        <taxon>Bacillati</taxon>
        <taxon>Cyanobacteriota</taxon>
        <taxon>Cyanophyceae</taxon>
        <taxon>Oscillatoriophycideae</taxon>
        <taxon>Chroococcales</taxon>
        <taxon>Geminocystaceae</taxon>
        <taxon>Cyanobacterium</taxon>
    </lineage>
</organism>
<dbReference type="Pfam" id="PF13193">
    <property type="entry name" value="AMP-binding_C"/>
    <property type="match status" value="1"/>
</dbReference>
<dbReference type="Gene3D" id="3.30.300.30">
    <property type="match status" value="1"/>
</dbReference>
<sequence>MFEQRLFEKYLSIINKFNQEENIIIFLGENDFCNFVSAFFACINSNVSLFLVNPNWGKQEWQQVEKIVTPDIIFGKINYKFSRNKQKKQTRFKGIMIPTGGTSGQIKFAIHTWETLTNSALSFYQFFGNLPINSFCCLPLYHVSGLMQVVRSFISKGDFVFNTFNYLKNNHQSIVNYQNYFISLVPTQLQFFLDKNPFFLQQFKTILVGGASISPQQINLARTYNLPLALTYGMTETASGITILKPEYFTNNNNSSGQVLPHANIISSEETNDIDEVKQKGFLQYSTYQQNIIAIKATSLFKGYYPHYEEKEIYLTDDVGYFDQEGFLYILGRNSQKIITGGENVFPQEIERAILNTNLVQDVVIKAEKDPYWGDAIASFYVPKNKGIKPEQIKAKLRGEISNYKIPKIWYCVTEIPRNSQGKVEINKLNRRC</sequence>
<evidence type="ECO:0000313" key="6">
    <source>
        <dbReference type="Proteomes" id="UP000437131"/>
    </source>
</evidence>
<dbReference type="PANTHER" id="PTHR43201:SF5">
    <property type="entry name" value="MEDIUM-CHAIN ACYL-COA LIGASE ACSF2, MITOCHONDRIAL"/>
    <property type="match status" value="1"/>
</dbReference>
<dbReference type="InterPro" id="IPR000873">
    <property type="entry name" value="AMP-dep_synth/lig_dom"/>
</dbReference>
<dbReference type="PANTHER" id="PTHR43201">
    <property type="entry name" value="ACYL-COA SYNTHETASE"/>
    <property type="match status" value="1"/>
</dbReference>